<dbReference type="EMBL" id="CASHTH010003208">
    <property type="protein sequence ID" value="CAI8041779.1"/>
    <property type="molecule type" value="Genomic_DNA"/>
</dbReference>
<comment type="caution">
    <text evidence="1">The sequence shown here is derived from an EMBL/GenBank/DDBJ whole genome shotgun (WGS) entry which is preliminary data.</text>
</comment>
<reference evidence="1" key="1">
    <citation type="submission" date="2023-03" db="EMBL/GenBank/DDBJ databases">
        <authorList>
            <person name="Steffen K."/>
            <person name="Cardenas P."/>
        </authorList>
    </citation>
    <scope>NUCLEOTIDE SEQUENCE</scope>
</reference>
<protein>
    <submittedName>
        <fullName evidence="1">Uncharacterized protein</fullName>
    </submittedName>
</protein>
<proteinExistence type="predicted"/>
<organism evidence="1 2">
    <name type="scientific">Geodia barretti</name>
    <name type="common">Barrett's horny sponge</name>
    <dbReference type="NCBI Taxonomy" id="519541"/>
    <lineage>
        <taxon>Eukaryota</taxon>
        <taxon>Metazoa</taxon>
        <taxon>Porifera</taxon>
        <taxon>Demospongiae</taxon>
        <taxon>Heteroscleromorpha</taxon>
        <taxon>Tetractinellida</taxon>
        <taxon>Astrophorina</taxon>
        <taxon>Geodiidae</taxon>
        <taxon>Geodia</taxon>
    </lineage>
</organism>
<evidence type="ECO:0000313" key="1">
    <source>
        <dbReference type="EMBL" id="CAI8041779.1"/>
    </source>
</evidence>
<name>A0AA35T5Q7_GEOBA</name>
<feature type="non-terminal residue" evidence="1">
    <location>
        <position position="175"/>
    </location>
</feature>
<dbReference type="AlphaFoldDB" id="A0AA35T5Q7"/>
<gene>
    <name evidence="1" type="ORF">GBAR_LOCUS23179</name>
</gene>
<keyword evidence="2" id="KW-1185">Reference proteome</keyword>
<dbReference type="Proteomes" id="UP001174909">
    <property type="component" value="Unassembled WGS sequence"/>
</dbReference>
<evidence type="ECO:0000313" key="2">
    <source>
        <dbReference type="Proteomes" id="UP001174909"/>
    </source>
</evidence>
<accession>A0AA35T5Q7</accession>
<sequence length="175" mass="19435">MTEALDKTLTEADTEEIVENLASAHTQSFVLGIRFNLPLHEVEAIHSEYLDIHGRFLQIILAFLKQQNPKPTWRVIIEALRSPIVNLPGLADELEAQEVVHVTPSTDSEMSAGPTVLSVSGAQTVPRSPEEDYLFVEQSPGNLYCPVLKDLLLQPHLTSCCGQHFSQLAAIRIQR</sequence>